<keyword evidence="3" id="KW-0808">Transferase</keyword>
<dbReference type="CDD" id="cd00075">
    <property type="entry name" value="HATPase"/>
    <property type="match status" value="1"/>
</dbReference>
<dbReference type="CDD" id="cd00130">
    <property type="entry name" value="PAS"/>
    <property type="match status" value="1"/>
</dbReference>
<proteinExistence type="predicted"/>
<dbReference type="AlphaFoldDB" id="A0A498KTH7"/>
<dbReference type="Gene3D" id="3.30.450.20">
    <property type="entry name" value="PAS domain"/>
    <property type="match status" value="1"/>
</dbReference>
<dbReference type="PANTHER" id="PTHR43711">
    <property type="entry name" value="TWO-COMPONENT HISTIDINE KINASE"/>
    <property type="match status" value="1"/>
</dbReference>
<evidence type="ECO:0000256" key="6">
    <source>
        <dbReference type="SAM" id="MobiDB-lite"/>
    </source>
</evidence>
<dbReference type="OrthoDB" id="8127at2157"/>
<dbReference type="InterPro" id="IPR031621">
    <property type="entry name" value="HisKA_7TM"/>
</dbReference>
<dbReference type="PROSITE" id="PS50109">
    <property type="entry name" value="HIS_KIN"/>
    <property type="match status" value="1"/>
</dbReference>
<evidence type="ECO:0000313" key="11">
    <source>
        <dbReference type="Proteomes" id="UP000289691"/>
    </source>
</evidence>
<protein>
    <recommendedName>
        <fullName evidence="2">histidine kinase</fullName>
        <ecNumber evidence="2">2.7.13.3</ecNumber>
    </recommendedName>
</protein>
<dbReference type="PROSITE" id="PS50113">
    <property type="entry name" value="PAC"/>
    <property type="match status" value="1"/>
</dbReference>
<feature type="region of interest" description="Disordered" evidence="6">
    <location>
        <begin position="556"/>
        <end position="581"/>
    </location>
</feature>
<evidence type="ECO:0000256" key="7">
    <source>
        <dbReference type="SAM" id="Phobius"/>
    </source>
</evidence>
<reference evidence="10 11" key="1">
    <citation type="submission" date="2019-01" db="EMBL/GenBank/DDBJ databases">
        <title>Halorientalis sp. F13-25 a new haloarchaeum isolated from hypersaline water.</title>
        <authorList>
            <person name="Ana D.-V."/>
            <person name="Cristina S.-P."/>
            <person name="Antonio V."/>
        </authorList>
    </citation>
    <scope>NUCLEOTIDE SEQUENCE [LARGE SCALE GENOMIC DNA]</scope>
    <source>
        <strain evidence="10 11">F13-25</strain>
    </source>
</reference>
<feature type="transmembrane region" description="Helical" evidence="7">
    <location>
        <begin position="6"/>
        <end position="27"/>
    </location>
</feature>
<dbReference type="InterPro" id="IPR013656">
    <property type="entry name" value="PAS_4"/>
</dbReference>
<dbReference type="SMART" id="SM00387">
    <property type="entry name" value="HATPase_c"/>
    <property type="match status" value="1"/>
</dbReference>
<keyword evidence="7" id="KW-0812">Transmembrane</keyword>
<evidence type="ECO:0000256" key="5">
    <source>
        <dbReference type="ARBA" id="ARBA00023012"/>
    </source>
</evidence>
<organism evidence="10 11">
    <name type="scientific">Halorientalis pallida</name>
    <dbReference type="NCBI Taxonomy" id="2479928"/>
    <lineage>
        <taxon>Archaea</taxon>
        <taxon>Methanobacteriati</taxon>
        <taxon>Methanobacteriota</taxon>
        <taxon>Stenosarchaea group</taxon>
        <taxon>Halobacteria</taxon>
        <taxon>Halobacteriales</taxon>
        <taxon>Haloarculaceae</taxon>
        <taxon>Halorientalis</taxon>
    </lineage>
</organism>
<dbReference type="InterPro" id="IPR035965">
    <property type="entry name" value="PAS-like_dom_sf"/>
</dbReference>
<comment type="caution">
    <text evidence="10">The sequence shown here is derived from an EMBL/GenBank/DDBJ whole genome shotgun (WGS) entry which is preliminary data.</text>
</comment>
<comment type="catalytic activity">
    <reaction evidence="1">
        <text>ATP + protein L-histidine = ADP + protein N-phospho-L-histidine.</text>
        <dbReference type="EC" id="2.7.13.3"/>
    </reaction>
</comment>
<dbReference type="InterPro" id="IPR036890">
    <property type="entry name" value="HATPase_C_sf"/>
</dbReference>
<dbReference type="InterPro" id="IPR005467">
    <property type="entry name" value="His_kinase_dom"/>
</dbReference>
<dbReference type="GO" id="GO:0000155">
    <property type="term" value="F:phosphorelay sensor kinase activity"/>
    <property type="evidence" value="ECO:0007669"/>
    <property type="project" value="InterPro"/>
</dbReference>
<dbReference type="Pfam" id="PF02518">
    <property type="entry name" value="HATPase_c"/>
    <property type="match status" value="1"/>
</dbReference>
<name>A0A498KTH7_9EURY</name>
<dbReference type="SUPFAM" id="SSF55874">
    <property type="entry name" value="ATPase domain of HSP90 chaperone/DNA topoisomerase II/histidine kinase"/>
    <property type="match status" value="1"/>
</dbReference>
<evidence type="ECO:0000256" key="4">
    <source>
        <dbReference type="ARBA" id="ARBA00022777"/>
    </source>
</evidence>
<dbReference type="Pfam" id="PF00512">
    <property type="entry name" value="HisKA"/>
    <property type="match status" value="1"/>
</dbReference>
<feature type="transmembrane region" description="Helical" evidence="7">
    <location>
        <begin position="207"/>
        <end position="226"/>
    </location>
</feature>
<dbReference type="RefSeq" id="WP_129069172.1">
    <property type="nucleotide sequence ID" value="NZ_RDFA01000004.1"/>
</dbReference>
<dbReference type="InterPro" id="IPR000700">
    <property type="entry name" value="PAS-assoc_C"/>
</dbReference>
<dbReference type="PANTHER" id="PTHR43711:SF1">
    <property type="entry name" value="HISTIDINE KINASE 1"/>
    <property type="match status" value="1"/>
</dbReference>
<dbReference type="InterPro" id="IPR036097">
    <property type="entry name" value="HisK_dim/P_sf"/>
</dbReference>
<keyword evidence="11" id="KW-1185">Reference proteome</keyword>
<accession>A0A498KTH7</accession>
<evidence type="ECO:0000256" key="2">
    <source>
        <dbReference type="ARBA" id="ARBA00012438"/>
    </source>
</evidence>
<dbReference type="Proteomes" id="UP000289691">
    <property type="component" value="Unassembled WGS sequence"/>
</dbReference>
<evidence type="ECO:0000256" key="3">
    <source>
        <dbReference type="ARBA" id="ARBA00022679"/>
    </source>
</evidence>
<dbReference type="SUPFAM" id="SSF55785">
    <property type="entry name" value="PYP-like sensor domain (PAS domain)"/>
    <property type="match status" value="1"/>
</dbReference>
<dbReference type="InterPro" id="IPR003661">
    <property type="entry name" value="HisK_dim/P_dom"/>
</dbReference>
<feature type="transmembrane region" description="Helical" evidence="7">
    <location>
        <begin position="34"/>
        <end position="54"/>
    </location>
</feature>
<dbReference type="NCBIfam" id="TIGR00229">
    <property type="entry name" value="sensory_box"/>
    <property type="match status" value="1"/>
</dbReference>
<dbReference type="InterPro" id="IPR000014">
    <property type="entry name" value="PAS"/>
</dbReference>
<dbReference type="Gene3D" id="1.10.287.130">
    <property type="match status" value="1"/>
</dbReference>
<keyword evidence="7" id="KW-0472">Membrane</keyword>
<keyword evidence="7" id="KW-1133">Transmembrane helix</keyword>
<evidence type="ECO:0000256" key="1">
    <source>
        <dbReference type="ARBA" id="ARBA00000085"/>
    </source>
</evidence>
<evidence type="ECO:0000259" key="9">
    <source>
        <dbReference type="PROSITE" id="PS50113"/>
    </source>
</evidence>
<evidence type="ECO:0000313" key="10">
    <source>
        <dbReference type="EMBL" id="RXK48331.1"/>
    </source>
</evidence>
<dbReference type="InterPro" id="IPR050736">
    <property type="entry name" value="Sensor_HK_Regulatory"/>
</dbReference>
<feature type="domain" description="Histidine kinase" evidence="8">
    <location>
        <begin position="360"/>
        <end position="571"/>
    </location>
</feature>
<dbReference type="EMBL" id="RDFA01000004">
    <property type="protein sequence ID" value="RXK48331.1"/>
    <property type="molecule type" value="Genomic_DNA"/>
</dbReference>
<keyword evidence="4" id="KW-0418">Kinase</keyword>
<gene>
    <name evidence="10" type="ORF">EAF64_11665</name>
</gene>
<dbReference type="CDD" id="cd00082">
    <property type="entry name" value="HisKA"/>
    <property type="match status" value="1"/>
</dbReference>
<dbReference type="SUPFAM" id="SSF47384">
    <property type="entry name" value="Homodimeric domain of signal transducing histidine kinase"/>
    <property type="match status" value="1"/>
</dbReference>
<dbReference type="InterPro" id="IPR003594">
    <property type="entry name" value="HATPase_dom"/>
</dbReference>
<feature type="domain" description="PAC" evidence="9">
    <location>
        <begin position="298"/>
        <end position="349"/>
    </location>
</feature>
<dbReference type="Gene3D" id="3.30.565.10">
    <property type="entry name" value="Histidine kinase-like ATPase, C-terminal domain"/>
    <property type="match status" value="1"/>
</dbReference>
<evidence type="ECO:0000259" key="8">
    <source>
        <dbReference type="PROSITE" id="PS50109"/>
    </source>
</evidence>
<dbReference type="Pfam" id="PF16927">
    <property type="entry name" value="HisKA_7TM"/>
    <property type="match status" value="1"/>
</dbReference>
<dbReference type="Pfam" id="PF08448">
    <property type="entry name" value="PAS_4"/>
    <property type="match status" value="1"/>
</dbReference>
<dbReference type="EC" id="2.7.13.3" evidence="2"/>
<feature type="transmembrane region" description="Helical" evidence="7">
    <location>
        <begin position="66"/>
        <end position="87"/>
    </location>
</feature>
<keyword evidence="5" id="KW-0902">Two-component regulatory system</keyword>
<dbReference type="SMART" id="SM00388">
    <property type="entry name" value="HisKA"/>
    <property type="match status" value="1"/>
</dbReference>
<feature type="transmembrane region" description="Helical" evidence="7">
    <location>
        <begin position="99"/>
        <end position="117"/>
    </location>
</feature>
<feature type="transmembrane region" description="Helical" evidence="7">
    <location>
        <begin position="151"/>
        <end position="169"/>
    </location>
</feature>
<sequence>MPPWLWLFQAALVLTGGLSALLAYYTWDNRERIGALPLCATMVGELVWIGALLVGTAVRGTPTAVFAYQFVVPGSNLVVVGFFVFVLEYTNREEWVRPRYLLALSVVPVAATLVAFTNPIHGRFFTVAGLDATRPTGYLIEPGLGFLSNTVFTYSLVTAGTIMLLGFAVDAAATYRYQTGAMLVAVVVPWISHVLRTLGLVPAGVTPIAFAVTGGALVWAVSRAQLLDLVPVGRHRVIDDLSAGVFTVDREGRLVDINPMGRRFFRLDPEERVVGEHVEDVLADYPTVRNYYVAVADLGEEVQFQAGLDGRYYEIEAFPLRDARDRHVGQTIIVRDVTERTEREQELERQNERLERFASVVSHDLRNPLSVISGRAEVAREADDVDPHLDSIVESADRMGEIIDDVLALTRDGALTREPVAVAALASEAWAHIDSGGATLVAITDETVRADRSQLSQAFENLFRNAIEHGSTDNRAKSNDDTEHTDTDVTVRVGSFTDGEVTGIFVADDGAGFPTDERQRVLEDGFSTSEHGTGLGLSVVSDIAAGHGWEVRVTDSESGGARVELVTGEEPTGSVRQPSTE</sequence>